<gene>
    <name evidence="2" type="ORF">BCR26_03750</name>
</gene>
<dbReference type="STRING" id="762845.BCR26_03750"/>
<dbReference type="AlphaFoldDB" id="A0A1E5KW84"/>
<reference evidence="2 3" key="1">
    <citation type="submission" date="2016-09" db="EMBL/GenBank/DDBJ databases">
        <authorList>
            <person name="Capua I."/>
            <person name="De Benedictis P."/>
            <person name="Joannis T."/>
            <person name="Lombin L.H."/>
            <person name="Cattoli G."/>
        </authorList>
    </citation>
    <scope>NUCLEOTIDE SEQUENCE [LARGE SCALE GENOMIC DNA]</scope>
    <source>
        <strain evidence="2 3">LMG 25899</strain>
    </source>
</reference>
<evidence type="ECO:0000313" key="3">
    <source>
        <dbReference type="Proteomes" id="UP000095256"/>
    </source>
</evidence>
<evidence type="ECO:0000313" key="2">
    <source>
        <dbReference type="EMBL" id="OEH81879.1"/>
    </source>
</evidence>
<accession>A0A1E5KW84</accession>
<comment type="caution">
    <text evidence="2">The sequence shown here is derived from an EMBL/GenBank/DDBJ whole genome shotgun (WGS) entry which is preliminary data.</text>
</comment>
<organism evidence="2 3">
    <name type="scientific">Enterococcus rivorum</name>
    <dbReference type="NCBI Taxonomy" id="762845"/>
    <lineage>
        <taxon>Bacteria</taxon>
        <taxon>Bacillati</taxon>
        <taxon>Bacillota</taxon>
        <taxon>Bacilli</taxon>
        <taxon>Lactobacillales</taxon>
        <taxon>Enterococcaceae</taxon>
        <taxon>Enterococcus</taxon>
    </lineage>
</organism>
<dbReference type="OrthoDB" id="2183236at2"/>
<dbReference type="InterPro" id="IPR007737">
    <property type="entry name" value="Mga_HTH"/>
</dbReference>
<dbReference type="Pfam" id="PF05043">
    <property type="entry name" value="Mga"/>
    <property type="match status" value="1"/>
</dbReference>
<feature type="domain" description="Mga helix-turn-helix" evidence="1">
    <location>
        <begin position="79"/>
        <end position="161"/>
    </location>
</feature>
<dbReference type="EMBL" id="MIEK01000034">
    <property type="protein sequence ID" value="OEH81879.1"/>
    <property type="molecule type" value="Genomic_DNA"/>
</dbReference>
<protein>
    <recommendedName>
        <fullName evidence="1">Mga helix-turn-helix domain-containing protein</fullName>
    </recommendedName>
</protein>
<dbReference type="RefSeq" id="WP_069699201.1">
    <property type="nucleotide sequence ID" value="NZ_JAGGMA010000007.1"/>
</dbReference>
<evidence type="ECO:0000259" key="1">
    <source>
        <dbReference type="Pfam" id="PF05043"/>
    </source>
</evidence>
<name>A0A1E5KW84_9ENTE</name>
<keyword evidence="3" id="KW-1185">Reference proteome</keyword>
<dbReference type="Proteomes" id="UP000095256">
    <property type="component" value="Unassembled WGS sequence"/>
</dbReference>
<proteinExistence type="predicted"/>
<sequence>MFEDMMLEDISKRKLTLFKLIIKFSEQTYSINFFANYLDYSYSRIVYLLEQIQQDLSKITNKPVVLLDSNGVHPNKFVSYDSYYQYLITQSIPYQLLVSILYSPKNDLEAFCKINFLSRASVIRKSKLLVDYFKQFDIRLNLSQLKLSGDERNIRLILYCLIWLSSQGMNLPSSDNATINYRDVSAAVSPFFPDSYSYSASKQIKLILDVVYLRIKSGYSLKEKTTLPPYIPSDIDYAENFWSKTITDKDILEAEAQFSAFLLTITPNYFRGNDYRLTFLMNYLKQEHNLATEIMQNFCNFFATQLMTDEFKWDDQPILFGNVANILFSTAILKKPFPTLFHLIKRQSIKENECYQQLFFSFSNFFKKMARQQKFSWLKFMIDDLTESLAYLLLPIFEHALKDNIVRVAIVAESDFLLTRQLTDFLDELTFTRLIAYKEDDPFSFDFIIGTSPYLIPENCNTPSFIFRFTSGTDQYIDLFKALKKAQTHKKIAES</sequence>